<protein>
    <submittedName>
        <fullName evidence="1">Uncharacterized protein</fullName>
    </submittedName>
</protein>
<keyword evidence="2" id="KW-1185">Reference proteome</keyword>
<dbReference type="InterPro" id="IPR021942">
    <property type="entry name" value="DUF3557"/>
</dbReference>
<dbReference type="AlphaFoldDB" id="G0MDR8"/>
<accession>G0MDR8</accession>
<reference evidence="2" key="1">
    <citation type="submission" date="2011-07" db="EMBL/GenBank/DDBJ databases">
        <authorList>
            <consortium name="Caenorhabditis brenneri Sequencing and Analysis Consortium"/>
            <person name="Wilson R.K."/>
        </authorList>
    </citation>
    <scope>NUCLEOTIDE SEQUENCE [LARGE SCALE GENOMIC DNA]</scope>
    <source>
        <strain evidence="2">PB2801</strain>
    </source>
</reference>
<evidence type="ECO:0000313" key="2">
    <source>
        <dbReference type="Proteomes" id="UP000008068"/>
    </source>
</evidence>
<dbReference type="InParanoid" id="G0MDR8"/>
<dbReference type="EMBL" id="GL379790">
    <property type="protein sequence ID" value="EGT49390.1"/>
    <property type="molecule type" value="Genomic_DNA"/>
</dbReference>
<organism evidence="2">
    <name type="scientific">Caenorhabditis brenneri</name>
    <name type="common">Nematode worm</name>
    <dbReference type="NCBI Taxonomy" id="135651"/>
    <lineage>
        <taxon>Eukaryota</taxon>
        <taxon>Metazoa</taxon>
        <taxon>Ecdysozoa</taxon>
        <taxon>Nematoda</taxon>
        <taxon>Chromadorea</taxon>
        <taxon>Rhabditida</taxon>
        <taxon>Rhabditina</taxon>
        <taxon>Rhabditomorpha</taxon>
        <taxon>Rhabditoidea</taxon>
        <taxon>Rhabditidae</taxon>
        <taxon>Peloderinae</taxon>
        <taxon>Caenorhabditis</taxon>
    </lineage>
</organism>
<dbReference type="PANTHER" id="PTHR31379:SF1">
    <property type="entry name" value="F-BOX C PROTEIN-RELATED"/>
    <property type="match status" value="1"/>
</dbReference>
<evidence type="ECO:0000313" key="1">
    <source>
        <dbReference type="EMBL" id="EGT49390.1"/>
    </source>
</evidence>
<sequence>MVVQKPLIHPCMAYMLLYLDPNVRFNLVTRSETFRTHIHPVVPLLINRLTIKETSFTLNNTEHTFKTILENPTGEELLFKVNQNNLNGGINYDVDEYGNKERQSYLEPGDFQVGELPIEEKPLDIMEQHKRENEDRIKNGLLPIRIIQEDKINNDDDDQPEIKKARISFPDHIVRPTPILLRPKPVQTVMRPKYETHVLYIFKPLVTGTLRIIRIPKGLKIRDSMRQVLGLLLDCHNAPVIKNLDIMMEQGVIRISKVPRVHVQNLSLSSNALESIHTALSPLGQSPAKINFNNLSVKLSENYLRHKSPIGQYLPRLSTRSVTLSSLELCPNDLFNLIQNWIDTPRALWTKFSARCANVIPMIQVIRRRVRVALGVMNFVVDPDMNQCGTYQLSEHCQLNIYGTKVPNYEEELAKPNGLPFTLVMQVMPVGTARAVN</sequence>
<dbReference type="PANTHER" id="PTHR31379">
    <property type="entry name" value="F-BOX C PROTEIN-RELATED-RELATED"/>
    <property type="match status" value="1"/>
</dbReference>
<dbReference type="Proteomes" id="UP000008068">
    <property type="component" value="Unassembled WGS sequence"/>
</dbReference>
<name>G0MDR8_CAEBE</name>
<dbReference type="HOGENOM" id="CLU_644412_0_0_1"/>
<dbReference type="STRING" id="135651.G0MDR8"/>
<proteinExistence type="predicted"/>
<gene>
    <name evidence="1" type="ORF">CAEBREN_04337</name>
</gene>